<evidence type="ECO:0000259" key="3">
    <source>
        <dbReference type="Pfam" id="PF02275"/>
    </source>
</evidence>
<dbReference type="RefSeq" id="WP_070367067.1">
    <property type="nucleotide sequence ID" value="NZ_JAZHVW010000017.1"/>
</dbReference>
<dbReference type="STRING" id="481719.LASUN_02960"/>
<gene>
    <name evidence="4" type="ORF">LASUN_02960</name>
</gene>
<sequence>MCTSIFQIGQEDGAHVLSRTMDWPQLGAHPVFVPRNFAWHSVYDDKKYVTKYATLGSGHQHAKRIDMSDGVNEFGLAVQKLTFTNGSELVEEPGEDKIHLAPFELSFFLLSNYKSVADIEYHIEEIELMADKHSLMKYGHSELHFAAADPTGRIVVIEPVTTPIEIIENPLGVLTNSNHFDRQIDKLNKYLDFTPDFINGTVPLNTPRVTTGNVSGKSIPPGSYSPGSRFVRASYLKERIDIPQNENEAFDNCWHILDSVNVPKSSEHQPTYSVYRAAVCCESRNYYYQPYHAKSVAKIQLTDELIHSNEVKFFKVDDKITFNELN</sequence>
<keyword evidence="2 4" id="KW-0378">Hydrolase</keyword>
<dbReference type="SUPFAM" id="SSF56235">
    <property type="entry name" value="N-terminal nucleophile aminohydrolases (Ntn hydrolases)"/>
    <property type="match status" value="1"/>
</dbReference>
<evidence type="ECO:0000256" key="2">
    <source>
        <dbReference type="ARBA" id="ARBA00022801"/>
    </source>
</evidence>
<dbReference type="PANTHER" id="PTHR35527">
    <property type="entry name" value="CHOLOYLGLYCINE HYDROLASE"/>
    <property type="match status" value="1"/>
</dbReference>
<dbReference type="GO" id="GO:0008953">
    <property type="term" value="F:penicillin amidase activity"/>
    <property type="evidence" value="ECO:0007669"/>
    <property type="project" value="UniProtKB-EC"/>
</dbReference>
<name>A0A1E7XIP2_9LACO</name>
<dbReference type="Pfam" id="PF02275">
    <property type="entry name" value="CBAH"/>
    <property type="match status" value="1"/>
</dbReference>
<dbReference type="AlphaFoldDB" id="A0A1E7XIP2"/>
<dbReference type="EMBL" id="MIQE01000003">
    <property type="protein sequence ID" value="OFA12957.1"/>
    <property type="molecule type" value="Genomic_DNA"/>
</dbReference>
<dbReference type="Gene3D" id="3.60.60.10">
    <property type="entry name" value="Penicillin V Acylase, Chain A"/>
    <property type="match status" value="1"/>
</dbReference>
<evidence type="ECO:0000256" key="1">
    <source>
        <dbReference type="ARBA" id="ARBA00006625"/>
    </source>
</evidence>
<comment type="similarity">
    <text evidence="1">Belongs to the peptidase C59 family.</text>
</comment>
<dbReference type="InterPro" id="IPR052193">
    <property type="entry name" value="Peptidase_C59"/>
</dbReference>
<dbReference type="InterPro" id="IPR029132">
    <property type="entry name" value="CBAH/NAAA_C"/>
</dbReference>
<accession>A0A1E7XIP2</accession>
<comment type="caution">
    <text evidence="4">The sequence shown here is derived from an EMBL/GenBank/DDBJ whole genome shotgun (WGS) entry which is preliminary data.</text>
</comment>
<dbReference type="Proteomes" id="UP000177010">
    <property type="component" value="Unassembled WGS sequence"/>
</dbReference>
<dbReference type="PANTHER" id="PTHR35527:SF2">
    <property type="entry name" value="HYDROLASE"/>
    <property type="match status" value="1"/>
</dbReference>
<evidence type="ECO:0000313" key="5">
    <source>
        <dbReference type="Proteomes" id="UP000177010"/>
    </source>
</evidence>
<dbReference type="InterPro" id="IPR029055">
    <property type="entry name" value="Ntn_hydrolases_N"/>
</dbReference>
<feature type="domain" description="Choloylglycine hydrolase/NAAA C-terminal" evidence="3">
    <location>
        <begin position="2"/>
        <end position="312"/>
    </location>
</feature>
<dbReference type="EC" id="3.5.1.11" evidence="4"/>
<evidence type="ECO:0000313" key="4">
    <source>
        <dbReference type="EMBL" id="OFA12957.1"/>
    </source>
</evidence>
<organism evidence="4 5">
    <name type="scientific">Lentilactobacillus sunkii</name>
    <dbReference type="NCBI Taxonomy" id="481719"/>
    <lineage>
        <taxon>Bacteria</taxon>
        <taxon>Bacillati</taxon>
        <taxon>Bacillota</taxon>
        <taxon>Bacilli</taxon>
        <taxon>Lactobacillales</taxon>
        <taxon>Lactobacillaceae</taxon>
        <taxon>Lentilactobacillus</taxon>
    </lineage>
</organism>
<reference evidence="4 5" key="1">
    <citation type="submission" date="2016-09" db="EMBL/GenBank/DDBJ databases">
        <title>Genome Sequence of Lactobacillus sunkii Strain CG01.</title>
        <authorList>
            <person name="Poehlein A."/>
            <person name="Gabris C."/>
            <person name="Bengelsdorf F.R."/>
            <person name="Duerre P."/>
            <person name="Daniel R."/>
        </authorList>
    </citation>
    <scope>NUCLEOTIDE SEQUENCE [LARGE SCALE GENOMIC DNA]</scope>
    <source>
        <strain evidence="4 5">CG_D</strain>
    </source>
</reference>
<proteinExistence type="inferred from homology"/>
<protein>
    <submittedName>
        <fullName evidence="4">Penicillin acylase</fullName>
        <ecNumber evidence="4">3.5.1.11</ecNumber>
    </submittedName>
</protein>